<comment type="caution">
    <text evidence="11">The sequence shown here is derived from an EMBL/GenBank/DDBJ whole genome shotgun (WGS) entry which is preliminary data.</text>
</comment>
<dbReference type="InterPro" id="IPR050681">
    <property type="entry name" value="CDF/SLC30A"/>
</dbReference>
<dbReference type="EMBL" id="SSSM01000004">
    <property type="protein sequence ID" value="THG31035.1"/>
    <property type="molecule type" value="Genomic_DNA"/>
</dbReference>
<dbReference type="GO" id="GO:0005385">
    <property type="term" value="F:zinc ion transmembrane transporter activity"/>
    <property type="evidence" value="ECO:0007669"/>
    <property type="project" value="TreeGrafter"/>
</dbReference>
<evidence type="ECO:0000256" key="4">
    <source>
        <dbReference type="ARBA" id="ARBA00022692"/>
    </source>
</evidence>
<evidence type="ECO:0000259" key="10">
    <source>
        <dbReference type="Pfam" id="PF16916"/>
    </source>
</evidence>
<dbReference type="OrthoDB" id="9809646at2"/>
<feature type="transmembrane region" description="Helical" evidence="8">
    <location>
        <begin position="84"/>
        <end position="110"/>
    </location>
</feature>
<feature type="transmembrane region" description="Helical" evidence="8">
    <location>
        <begin position="155"/>
        <end position="177"/>
    </location>
</feature>
<evidence type="ECO:0000256" key="8">
    <source>
        <dbReference type="SAM" id="Phobius"/>
    </source>
</evidence>
<dbReference type="SUPFAM" id="SSF161111">
    <property type="entry name" value="Cation efflux protein transmembrane domain-like"/>
    <property type="match status" value="1"/>
</dbReference>
<gene>
    <name evidence="11" type="ORF">E6C64_10585</name>
</gene>
<dbReference type="NCBIfam" id="TIGR01297">
    <property type="entry name" value="CDF"/>
    <property type="match status" value="1"/>
</dbReference>
<dbReference type="Proteomes" id="UP000309133">
    <property type="component" value="Unassembled WGS sequence"/>
</dbReference>
<dbReference type="SUPFAM" id="SSF160240">
    <property type="entry name" value="Cation efflux protein cytoplasmic domain-like"/>
    <property type="match status" value="1"/>
</dbReference>
<feature type="transmembrane region" description="Helical" evidence="8">
    <location>
        <begin position="54"/>
        <end position="72"/>
    </location>
</feature>
<evidence type="ECO:0000313" key="12">
    <source>
        <dbReference type="Proteomes" id="UP000309133"/>
    </source>
</evidence>
<keyword evidence="12" id="KW-1185">Reference proteome</keyword>
<organism evidence="11 12">
    <name type="scientific">Naasia lichenicola</name>
    <dbReference type="NCBI Taxonomy" id="2565933"/>
    <lineage>
        <taxon>Bacteria</taxon>
        <taxon>Bacillati</taxon>
        <taxon>Actinomycetota</taxon>
        <taxon>Actinomycetes</taxon>
        <taxon>Micrococcales</taxon>
        <taxon>Microbacteriaceae</taxon>
        <taxon>Naasia</taxon>
    </lineage>
</organism>
<dbReference type="Gene3D" id="1.20.1510.10">
    <property type="entry name" value="Cation efflux protein transmembrane domain"/>
    <property type="match status" value="1"/>
</dbReference>
<accession>A0A4S4FNG7</accession>
<evidence type="ECO:0000313" key="11">
    <source>
        <dbReference type="EMBL" id="THG31035.1"/>
    </source>
</evidence>
<dbReference type="InterPro" id="IPR002524">
    <property type="entry name" value="Cation_efflux"/>
</dbReference>
<evidence type="ECO:0000256" key="6">
    <source>
        <dbReference type="ARBA" id="ARBA00023065"/>
    </source>
</evidence>
<reference evidence="11 12" key="1">
    <citation type="submission" date="2019-04" db="EMBL/GenBank/DDBJ databases">
        <authorList>
            <person name="Jiang L."/>
        </authorList>
    </citation>
    <scope>NUCLEOTIDE SEQUENCE [LARGE SCALE GENOMIC DNA]</scope>
    <source>
        <strain evidence="11 12">YIM 131853</strain>
    </source>
</reference>
<evidence type="ECO:0000256" key="3">
    <source>
        <dbReference type="ARBA" id="ARBA00022448"/>
    </source>
</evidence>
<keyword evidence="5 8" id="KW-1133">Transmembrane helix</keyword>
<dbReference type="AlphaFoldDB" id="A0A4S4FNG7"/>
<evidence type="ECO:0000256" key="1">
    <source>
        <dbReference type="ARBA" id="ARBA00004141"/>
    </source>
</evidence>
<evidence type="ECO:0000256" key="2">
    <source>
        <dbReference type="ARBA" id="ARBA00008873"/>
    </source>
</evidence>
<feature type="domain" description="Cation efflux protein cytoplasmic" evidence="10">
    <location>
        <begin position="216"/>
        <end position="290"/>
    </location>
</feature>
<comment type="similarity">
    <text evidence="2">Belongs to the cation diffusion facilitator (CDF) transporter (TC 2.A.4) family. SLC30A subfamily.</text>
</comment>
<dbReference type="InterPro" id="IPR058533">
    <property type="entry name" value="Cation_efflux_TM"/>
</dbReference>
<evidence type="ECO:0000256" key="7">
    <source>
        <dbReference type="ARBA" id="ARBA00023136"/>
    </source>
</evidence>
<feature type="domain" description="Cation efflux protein transmembrane" evidence="9">
    <location>
        <begin position="22"/>
        <end position="212"/>
    </location>
</feature>
<keyword evidence="3" id="KW-0813">Transport</keyword>
<dbReference type="GO" id="GO:0005886">
    <property type="term" value="C:plasma membrane"/>
    <property type="evidence" value="ECO:0007669"/>
    <property type="project" value="TreeGrafter"/>
</dbReference>
<dbReference type="PANTHER" id="PTHR11562:SF17">
    <property type="entry name" value="RE54080P-RELATED"/>
    <property type="match status" value="1"/>
</dbReference>
<sequence>MGEGHSHASMESAGGRHRRPLAIAFALTASYMVVEFIVGFSVNSLALISDAAHMGTDVIGLGLALAAVTLAARKTSTQRTYGLYRLEVLAALANGVLLFGVAGFVLFEAIRRFGDPPTVPGMPLLITAVIGLAINLVSFRLLMSGSKESLNVRGAYLEVLGDLIGSVGVIVAAIILATTGWPYADPIIGVGIGLFILPRTWKLTRQALRILLEAAPEGVDVERITADVAAIPGVEAVHDLHIWTITSGMDSASGHVVVAKGADYESVLTEVQAVLRDRHNIAHATIQCEPVAFGETRGPI</sequence>
<dbReference type="InterPro" id="IPR036837">
    <property type="entry name" value="Cation_efflux_CTD_sf"/>
</dbReference>
<keyword evidence="4 8" id="KW-0812">Transmembrane</keyword>
<feature type="transmembrane region" description="Helical" evidence="8">
    <location>
        <begin position="21"/>
        <end position="42"/>
    </location>
</feature>
<keyword evidence="6" id="KW-0406">Ion transport</keyword>
<dbReference type="Pfam" id="PF01545">
    <property type="entry name" value="Cation_efflux"/>
    <property type="match status" value="1"/>
</dbReference>
<proteinExistence type="inferred from homology"/>
<feature type="transmembrane region" description="Helical" evidence="8">
    <location>
        <begin position="122"/>
        <end position="143"/>
    </location>
</feature>
<dbReference type="PANTHER" id="PTHR11562">
    <property type="entry name" value="CATION EFFLUX PROTEIN/ ZINC TRANSPORTER"/>
    <property type="match status" value="1"/>
</dbReference>
<protein>
    <submittedName>
        <fullName evidence="11">Cation transporter</fullName>
    </submittedName>
</protein>
<evidence type="ECO:0000259" key="9">
    <source>
        <dbReference type="Pfam" id="PF01545"/>
    </source>
</evidence>
<dbReference type="InterPro" id="IPR027470">
    <property type="entry name" value="Cation_efflux_CTD"/>
</dbReference>
<dbReference type="Pfam" id="PF16916">
    <property type="entry name" value="ZT_dimer"/>
    <property type="match status" value="1"/>
</dbReference>
<comment type="subcellular location">
    <subcellularLocation>
        <location evidence="1">Membrane</location>
        <topology evidence="1">Multi-pass membrane protein</topology>
    </subcellularLocation>
</comment>
<dbReference type="InterPro" id="IPR027469">
    <property type="entry name" value="Cation_efflux_TMD_sf"/>
</dbReference>
<evidence type="ECO:0000256" key="5">
    <source>
        <dbReference type="ARBA" id="ARBA00022989"/>
    </source>
</evidence>
<name>A0A4S4FNG7_9MICO</name>
<keyword evidence="7 8" id="KW-0472">Membrane</keyword>
<feature type="transmembrane region" description="Helical" evidence="8">
    <location>
        <begin position="183"/>
        <end position="201"/>
    </location>
</feature>